<evidence type="ECO:0000259" key="16">
    <source>
        <dbReference type="PROSITE" id="PS50109"/>
    </source>
</evidence>
<protein>
    <recommendedName>
        <fullName evidence="3">histidine kinase</fullName>
        <ecNumber evidence="3">2.7.13.3</ecNumber>
    </recommendedName>
</protein>
<keyword evidence="12 15" id="KW-1133">Transmembrane helix</keyword>
<evidence type="ECO:0000256" key="13">
    <source>
        <dbReference type="ARBA" id="ARBA00023012"/>
    </source>
</evidence>
<feature type="transmembrane region" description="Helical" evidence="15">
    <location>
        <begin position="174"/>
        <end position="196"/>
    </location>
</feature>
<dbReference type="PANTHER" id="PTHR44936:SF5">
    <property type="entry name" value="SENSOR HISTIDINE KINASE ENVZ"/>
    <property type="match status" value="1"/>
</dbReference>
<keyword evidence="8 15" id="KW-0812">Transmembrane</keyword>
<dbReference type="Gene3D" id="3.30.565.10">
    <property type="entry name" value="Histidine kinase-like ATPase, C-terminal domain"/>
    <property type="match status" value="1"/>
</dbReference>
<sequence length="451" mass="49844">MKLLAKLRKALPRPRITIARWIALTTLTAMFILLLLKGLFSLLLSVWAQPPLLESGVIEKVATVTRILDAAPVAQRASIASAAGDGSYSVQWLRSHDEAGMPELVDAEFRQGTPTLRALLKRPDARIEAFEPSDLLEYEPARGYALMIELSDKSWVLYRATDRSWGLDELPRNLIILTLMLLSSLVVALFATRYLARPLERFAEGARRFGKDFNAPPIPVVGPHDLRQAILAFNATQAQLKHFVNDRTQMLAAISHDLRAPLTRMRLRGEFIEDAELQAKLFKDVDEMQAMVDAALEFFRDDARLEQTTPFDLAEMLQTVVDDFKDAGIKVALDAPRRCVYVGRPVGIKRVLVNLVDNAVKYGLAPEMRLAVTAEQLEITVLDRGPGIAPELQERVFAPFFRIEGSRNRDTGGVGLGLPAVRAIVLEQGGSVTLANRPGGGLQVKVSLPVG</sequence>
<feature type="domain" description="HAMP" evidence="17">
    <location>
        <begin position="193"/>
        <end position="245"/>
    </location>
</feature>
<keyword evidence="4" id="KW-1003">Cell membrane</keyword>
<dbReference type="RefSeq" id="WP_159409788.1">
    <property type="nucleotide sequence ID" value="NZ_CP026115.2"/>
</dbReference>
<dbReference type="GO" id="GO:0005886">
    <property type="term" value="C:plasma membrane"/>
    <property type="evidence" value="ECO:0007669"/>
    <property type="project" value="UniProtKB-SubCell"/>
</dbReference>
<dbReference type="InterPro" id="IPR036097">
    <property type="entry name" value="HisK_dim/P_sf"/>
</dbReference>
<evidence type="ECO:0000256" key="15">
    <source>
        <dbReference type="SAM" id="Phobius"/>
    </source>
</evidence>
<evidence type="ECO:0000256" key="3">
    <source>
        <dbReference type="ARBA" id="ARBA00012438"/>
    </source>
</evidence>
<feature type="domain" description="Histidine kinase" evidence="16">
    <location>
        <begin position="253"/>
        <end position="451"/>
    </location>
</feature>
<evidence type="ECO:0000313" key="18">
    <source>
        <dbReference type="EMBL" id="QHG64399.1"/>
    </source>
</evidence>
<dbReference type="EC" id="2.7.13.3" evidence="3"/>
<dbReference type="InterPro" id="IPR050980">
    <property type="entry name" value="2C_sensor_his_kinase"/>
</dbReference>
<dbReference type="GO" id="GO:0000155">
    <property type="term" value="F:phosphorelay sensor kinase activity"/>
    <property type="evidence" value="ECO:0007669"/>
    <property type="project" value="InterPro"/>
</dbReference>
<keyword evidence="14 15" id="KW-0472">Membrane</keyword>
<evidence type="ECO:0000256" key="7">
    <source>
        <dbReference type="ARBA" id="ARBA00022679"/>
    </source>
</evidence>
<organism evidence="18 19">
    <name type="scientific">Pseudomonas putida</name>
    <name type="common">Arthrobacter siderocapsulatus</name>
    <dbReference type="NCBI Taxonomy" id="303"/>
    <lineage>
        <taxon>Bacteria</taxon>
        <taxon>Pseudomonadati</taxon>
        <taxon>Pseudomonadota</taxon>
        <taxon>Gammaproteobacteria</taxon>
        <taxon>Pseudomonadales</taxon>
        <taxon>Pseudomonadaceae</taxon>
        <taxon>Pseudomonas</taxon>
    </lineage>
</organism>
<dbReference type="CDD" id="cd00082">
    <property type="entry name" value="HisKA"/>
    <property type="match status" value="1"/>
</dbReference>
<dbReference type="Pfam" id="PF00512">
    <property type="entry name" value="HisKA"/>
    <property type="match status" value="1"/>
</dbReference>
<evidence type="ECO:0000256" key="12">
    <source>
        <dbReference type="ARBA" id="ARBA00022989"/>
    </source>
</evidence>
<proteinExistence type="predicted"/>
<dbReference type="SUPFAM" id="SSF55874">
    <property type="entry name" value="ATPase domain of HSP90 chaperone/DNA topoisomerase II/histidine kinase"/>
    <property type="match status" value="1"/>
</dbReference>
<keyword evidence="7" id="KW-0808">Transferase</keyword>
<dbReference type="SUPFAM" id="SSF47384">
    <property type="entry name" value="Homodimeric domain of signal transducing histidine kinase"/>
    <property type="match status" value="1"/>
</dbReference>
<dbReference type="InterPro" id="IPR036890">
    <property type="entry name" value="HATPase_C_sf"/>
</dbReference>
<dbReference type="InterPro" id="IPR003660">
    <property type="entry name" value="HAMP_dom"/>
</dbReference>
<dbReference type="PROSITE" id="PS50885">
    <property type="entry name" value="HAMP"/>
    <property type="match status" value="1"/>
</dbReference>
<keyword evidence="13" id="KW-0902">Two-component regulatory system</keyword>
<dbReference type="GO" id="GO:0005524">
    <property type="term" value="F:ATP binding"/>
    <property type="evidence" value="ECO:0007669"/>
    <property type="project" value="UniProtKB-KW"/>
</dbReference>
<evidence type="ECO:0000256" key="10">
    <source>
        <dbReference type="ARBA" id="ARBA00022777"/>
    </source>
</evidence>
<feature type="transmembrane region" description="Helical" evidence="15">
    <location>
        <begin position="21"/>
        <end position="47"/>
    </location>
</feature>
<evidence type="ECO:0000256" key="5">
    <source>
        <dbReference type="ARBA" id="ARBA00022519"/>
    </source>
</evidence>
<evidence type="ECO:0000259" key="17">
    <source>
        <dbReference type="PROSITE" id="PS50885"/>
    </source>
</evidence>
<evidence type="ECO:0000256" key="4">
    <source>
        <dbReference type="ARBA" id="ARBA00022475"/>
    </source>
</evidence>
<dbReference type="PROSITE" id="PS50109">
    <property type="entry name" value="HIS_KIN"/>
    <property type="match status" value="1"/>
</dbReference>
<dbReference type="PRINTS" id="PR00344">
    <property type="entry name" value="BCTRLSENSOR"/>
</dbReference>
<evidence type="ECO:0000256" key="14">
    <source>
        <dbReference type="ARBA" id="ARBA00023136"/>
    </source>
</evidence>
<evidence type="ECO:0000256" key="1">
    <source>
        <dbReference type="ARBA" id="ARBA00000085"/>
    </source>
</evidence>
<dbReference type="InterPro" id="IPR003594">
    <property type="entry name" value="HATPase_dom"/>
</dbReference>
<evidence type="ECO:0000256" key="6">
    <source>
        <dbReference type="ARBA" id="ARBA00022553"/>
    </source>
</evidence>
<evidence type="ECO:0000313" key="19">
    <source>
        <dbReference type="Proteomes" id="UP000464480"/>
    </source>
</evidence>
<dbReference type="PANTHER" id="PTHR44936">
    <property type="entry name" value="SENSOR PROTEIN CREC"/>
    <property type="match status" value="1"/>
</dbReference>
<dbReference type="InterPro" id="IPR003661">
    <property type="entry name" value="HisK_dim/P_dom"/>
</dbReference>
<evidence type="ECO:0000256" key="2">
    <source>
        <dbReference type="ARBA" id="ARBA00004429"/>
    </source>
</evidence>
<keyword evidence="11" id="KW-0067">ATP-binding</keyword>
<dbReference type="SMART" id="SM00387">
    <property type="entry name" value="HATPase_c"/>
    <property type="match status" value="1"/>
</dbReference>
<evidence type="ECO:0000256" key="11">
    <source>
        <dbReference type="ARBA" id="ARBA00022840"/>
    </source>
</evidence>
<gene>
    <name evidence="18" type="ORF">C2H86_08240</name>
</gene>
<comment type="subcellular location">
    <subcellularLocation>
        <location evidence="2">Cell inner membrane</location>
        <topology evidence="2">Multi-pass membrane protein</topology>
    </subcellularLocation>
</comment>
<accession>A0A6I6XWK9</accession>
<dbReference type="SMART" id="SM00388">
    <property type="entry name" value="HisKA"/>
    <property type="match status" value="1"/>
</dbReference>
<evidence type="ECO:0000256" key="9">
    <source>
        <dbReference type="ARBA" id="ARBA00022741"/>
    </source>
</evidence>
<dbReference type="Gene3D" id="1.10.287.130">
    <property type="match status" value="1"/>
</dbReference>
<dbReference type="Pfam" id="PF00672">
    <property type="entry name" value="HAMP"/>
    <property type="match status" value="1"/>
</dbReference>
<reference evidence="18 19" key="1">
    <citation type="submission" date="2020-02" db="EMBL/GenBank/DDBJ databases">
        <title>Pseudomonas Putida W5 Complete Genome Assembly.</title>
        <authorList>
            <person name="Yuan Z.-C."/>
            <person name="Shaw G.A."/>
            <person name="Cusano A.D."/>
            <person name="Caddey B.J."/>
            <person name="Weselowski B.J."/>
        </authorList>
    </citation>
    <scope>NUCLEOTIDE SEQUENCE [LARGE SCALE GENOMIC DNA]</scope>
    <source>
        <strain evidence="18 19">W5</strain>
    </source>
</reference>
<keyword evidence="9" id="KW-0547">Nucleotide-binding</keyword>
<dbReference type="InterPro" id="IPR005467">
    <property type="entry name" value="His_kinase_dom"/>
</dbReference>
<dbReference type="AlphaFoldDB" id="A0A6I6XWK9"/>
<keyword evidence="10" id="KW-0418">Kinase</keyword>
<keyword evidence="5" id="KW-0997">Cell inner membrane</keyword>
<name>A0A6I6XWK9_PSEPU</name>
<dbReference type="Pfam" id="PF02518">
    <property type="entry name" value="HATPase_c"/>
    <property type="match status" value="1"/>
</dbReference>
<keyword evidence="6" id="KW-0597">Phosphoprotein</keyword>
<dbReference type="Proteomes" id="UP000464480">
    <property type="component" value="Chromosome"/>
</dbReference>
<evidence type="ECO:0000256" key="8">
    <source>
        <dbReference type="ARBA" id="ARBA00022692"/>
    </source>
</evidence>
<dbReference type="InterPro" id="IPR004358">
    <property type="entry name" value="Sig_transdc_His_kin-like_C"/>
</dbReference>
<dbReference type="EMBL" id="CP026115">
    <property type="protein sequence ID" value="QHG64399.1"/>
    <property type="molecule type" value="Genomic_DNA"/>
</dbReference>
<comment type="catalytic activity">
    <reaction evidence="1">
        <text>ATP + protein L-histidine = ADP + protein N-phospho-L-histidine.</text>
        <dbReference type="EC" id="2.7.13.3"/>
    </reaction>
</comment>